<reference evidence="2" key="1">
    <citation type="submission" date="2021-01" db="EMBL/GenBank/DDBJ databases">
        <authorList>
            <person name="Corre E."/>
            <person name="Pelletier E."/>
            <person name="Niang G."/>
            <person name="Scheremetjew M."/>
            <person name="Finn R."/>
            <person name="Kale V."/>
            <person name="Holt S."/>
            <person name="Cochrane G."/>
            <person name="Meng A."/>
            <person name="Brown T."/>
            <person name="Cohen L."/>
        </authorList>
    </citation>
    <scope>NUCLEOTIDE SEQUENCE</scope>
    <source>
        <strain evidence="2">CCMP219</strain>
    </source>
</reference>
<accession>A0A6U2CVI8</accession>
<dbReference type="EMBL" id="HBEC01006032">
    <property type="protein sequence ID" value="CAD8282694.1"/>
    <property type="molecule type" value="Transcribed_RNA"/>
</dbReference>
<protein>
    <submittedName>
        <fullName evidence="2">Uncharacterized protein</fullName>
    </submittedName>
</protein>
<evidence type="ECO:0000313" key="2">
    <source>
        <dbReference type="EMBL" id="CAD8282695.1"/>
    </source>
</evidence>
<dbReference type="AlphaFoldDB" id="A0A6U2CVI8"/>
<name>A0A6U2CVI8_9CHLO</name>
<dbReference type="EMBL" id="HBEC01006033">
    <property type="protein sequence ID" value="CAD8282695.1"/>
    <property type="molecule type" value="Transcribed_RNA"/>
</dbReference>
<evidence type="ECO:0000313" key="1">
    <source>
        <dbReference type="EMBL" id="CAD8282694.1"/>
    </source>
</evidence>
<proteinExistence type="predicted"/>
<sequence>MAWPPPARSSLCRDLSQLRARYEGQRLRHTALQAYRPVHCQSASAPPLRSFWCGVWSLVPWCGPNESLAASGRAEPQAQAATLFAQPSAAATKGAGAMTARHGGSQIVLEVELPAGTAEHDLNEFGDSDQLWRRAVASATKQQKQTQTHQHQQASNAPCLQSLLERMSQAALLPLLCGNGGASGGAAREASHPLGVRLPPLQVSLVGADAARTALPAGVQLCGAPTAVLAVAPAVLPLVGGGGGGLCAMSVTLSLSRPMADGASVHVWHCVAGYLRVHSAAHEPSARAAVVTFSPPPWPGRVLFEVAGPGAGAGGVGAVGDAAQLLLVPSAAAALELEAMQASTDGVRGTQHGAACHPVLVDLGFWLDDMVRLRLPASARIAAPAGAATARTADAVAEQLSRFFHLVGMPGCCDMLADARCGGPLPWPAANAGAVTTTKAGCRVDRPDGTAAKARPQADVSLVRSANGLLTTHPLNTCMLLLLALFTLWAAVAQNTAWLEPLLLLF</sequence>
<organism evidence="2">
    <name type="scientific">Chlamydomonas euryale</name>
    <dbReference type="NCBI Taxonomy" id="1486919"/>
    <lineage>
        <taxon>Eukaryota</taxon>
        <taxon>Viridiplantae</taxon>
        <taxon>Chlorophyta</taxon>
        <taxon>core chlorophytes</taxon>
        <taxon>Chlorophyceae</taxon>
        <taxon>CS clade</taxon>
        <taxon>Chlamydomonadales</taxon>
        <taxon>Chlamydomonadaceae</taxon>
        <taxon>Chlamydomonas</taxon>
    </lineage>
</organism>
<gene>
    <name evidence="1" type="ORF">CEUR00632_LOCUS2729</name>
    <name evidence="2" type="ORF">CEUR00632_LOCUS2730</name>
</gene>